<keyword evidence="6 8" id="KW-1133">Transmembrane helix</keyword>
<organism evidence="10 11">
    <name type="scientific">Nonomuraea marmarensis</name>
    <dbReference type="NCBI Taxonomy" id="3351344"/>
    <lineage>
        <taxon>Bacteria</taxon>
        <taxon>Bacillati</taxon>
        <taxon>Actinomycetota</taxon>
        <taxon>Actinomycetes</taxon>
        <taxon>Streptosporangiales</taxon>
        <taxon>Streptosporangiaceae</taxon>
        <taxon>Nonomuraea</taxon>
    </lineage>
</organism>
<feature type="transmembrane region" description="Helical" evidence="8">
    <location>
        <begin position="133"/>
        <end position="152"/>
    </location>
</feature>
<dbReference type="InterPro" id="IPR011701">
    <property type="entry name" value="MFS"/>
</dbReference>
<reference evidence="10 11" key="1">
    <citation type="submission" date="2024-10" db="EMBL/GenBank/DDBJ databases">
        <authorList>
            <person name="Topkara A.R."/>
            <person name="Saygin H."/>
        </authorList>
    </citation>
    <scope>NUCLEOTIDE SEQUENCE [LARGE SCALE GENOMIC DNA]</scope>
    <source>
        <strain evidence="10 11">M3C6</strain>
    </source>
</reference>
<feature type="transmembrane region" description="Helical" evidence="8">
    <location>
        <begin position="242"/>
        <end position="263"/>
    </location>
</feature>
<evidence type="ECO:0000256" key="6">
    <source>
        <dbReference type="ARBA" id="ARBA00022989"/>
    </source>
</evidence>
<feature type="transmembrane region" description="Helical" evidence="8">
    <location>
        <begin position="105"/>
        <end position="126"/>
    </location>
</feature>
<dbReference type="PROSITE" id="PS50850">
    <property type="entry name" value="MFS"/>
    <property type="match status" value="1"/>
</dbReference>
<comment type="caution">
    <text evidence="10">The sequence shown here is derived from an EMBL/GenBank/DDBJ whole genome shotgun (WGS) entry which is preliminary data.</text>
</comment>
<sequence length="391" mass="38406">MVLIQDSPVDTRRVSAAVAAAGVSSFALLYAPQPVLPQLASAFRLAPGSASLAIGVATGSLAVAVLPLAGLAGLVGRRRVILWSVVVSAVVGLLLPLAPSFPVLLAMRAVQGVAIAGFAGVAAAYLADRLGTARLAGAVGAMIAGNSVGGMLGRLGAGFAAERLGWQGALLVVAGVCVVCALFTVLTLPPAAAVEPHAGTAPVRGWRLGMVAPFAVGALAMGAFVALYNAAGFRLAAPPLSLTPAAASLVFLSYAMGTASSAAAGRMAGRVGRSTALVTALIVTAAGSVLTIPTALPLIAVGFAVLTAGFFAAHAIANAWVTAEAPAHARGGAAGGYTLCYYLGSGAGGTAGSVVYGHAGWTWLIVLTSAWLLLAALAVLVSRNGATRVGG</sequence>
<evidence type="ECO:0000256" key="3">
    <source>
        <dbReference type="ARBA" id="ARBA00022448"/>
    </source>
</evidence>
<evidence type="ECO:0000256" key="7">
    <source>
        <dbReference type="ARBA" id="ARBA00023136"/>
    </source>
</evidence>
<dbReference type="InterPro" id="IPR020846">
    <property type="entry name" value="MFS_dom"/>
</dbReference>
<dbReference type="PANTHER" id="PTHR43271">
    <property type="entry name" value="BLL2771 PROTEIN"/>
    <property type="match status" value="1"/>
</dbReference>
<feature type="transmembrane region" description="Helical" evidence="8">
    <location>
        <begin position="275"/>
        <end position="292"/>
    </location>
</feature>
<keyword evidence="3" id="KW-0813">Transport</keyword>
<protein>
    <submittedName>
        <fullName evidence="10">MFS transporter</fullName>
    </submittedName>
</protein>
<dbReference type="Proteomes" id="UP001603978">
    <property type="component" value="Unassembled WGS sequence"/>
</dbReference>
<keyword evidence="4" id="KW-1003">Cell membrane</keyword>
<evidence type="ECO:0000313" key="11">
    <source>
        <dbReference type="Proteomes" id="UP001603978"/>
    </source>
</evidence>
<dbReference type="RefSeq" id="WP_393168137.1">
    <property type="nucleotide sequence ID" value="NZ_JBICRM010000012.1"/>
</dbReference>
<dbReference type="InterPro" id="IPR036259">
    <property type="entry name" value="MFS_trans_sf"/>
</dbReference>
<gene>
    <name evidence="10" type="ORF">ACFLIM_21760</name>
</gene>
<feature type="transmembrane region" description="Helical" evidence="8">
    <location>
        <begin position="51"/>
        <end position="73"/>
    </location>
</feature>
<feature type="transmembrane region" description="Helical" evidence="8">
    <location>
        <begin position="208"/>
        <end position="230"/>
    </location>
</feature>
<name>A0ABW7AHK5_9ACTN</name>
<feature type="transmembrane region" description="Helical" evidence="8">
    <location>
        <begin position="361"/>
        <end position="381"/>
    </location>
</feature>
<proteinExistence type="inferred from homology"/>
<keyword evidence="5 8" id="KW-0812">Transmembrane</keyword>
<feature type="transmembrane region" description="Helical" evidence="8">
    <location>
        <begin position="298"/>
        <end position="321"/>
    </location>
</feature>
<comment type="subcellular location">
    <subcellularLocation>
        <location evidence="1">Cell membrane</location>
        <topology evidence="1">Multi-pass membrane protein</topology>
    </subcellularLocation>
</comment>
<dbReference type="Gene3D" id="1.20.1250.20">
    <property type="entry name" value="MFS general substrate transporter like domains"/>
    <property type="match status" value="1"/>
</dbReference>
<evidence type="ECO:0000256" key="8">
    <source>
        <dbReference type="SAM" id="Phobius"/>
    </source>
</evidence>
<feature type="transmembrane region" description="Helical" evidence="8">
    <location>
        <begin position="80"/>
        <end position="99"/>
    </location>
</feature>
<evidence type="ECO:0000259" key="9">
    <source>
        <dbReference type="PROSITE" id="PS50850"/>
    </source>
</evidence>
<evidence type="ECO:0000256" key="5">
    <source>
        <dbReference type="ARBA" id="ARBA00022692"/>
    </source>
</evidence>
<feature type="transmembrane region" description="Helical" evidence="8">
    <location>
        <begin position="333"/>
        <end position="355"/>
    </location>
</feature>
<accession>A0ABW7AHK5</accession>
<dbReference type="EMBL" id="JBICRM010000012">
    <property type="protein sequence ID" value="MFG1705825.1"/>
    <property type="molecule type" value="Genomic_DNA"/>
</dbReference>
<evidence type="ECO:0000313" key="10">
    <source>
        <dbReference type="EMBL" id="MFG1705825.1"/>
    </source>
</evidence>
<evidence type="ECO:0000256" key="2">
    <source>
        <dbReference type="ARBA" id="ARBA00008335"/>
    </source>
</evidence>
<dbReference type="Pfam" id="PF07690">
    <property type="entry name" value="MFS_1"/>
    <property type="match status" value="1"/>
</dbReference>
<evidence type="ECO:0000256" key="4">
    <source>
        <dbReference type="ARBA" id="ARBA00022475"/>
    </source>
</evidence>
<dbReference type="PANTHER" id="PTHR43271:SF1">
    <property type="entry name" value="INNER MEMBRANE TRANSPORT PROTEIN YNFM"/>
    <property type="match status" value="1"/>
</dbReference>
<feature type="transmembrane region" description="Helical" evidence="8">
    <location>
        <begin position="164"/>
        <end position="188"/>
    </location>
</feature>
<comment type="similarity">
    <text evidence="2">Belongs to the major facilitator superfamily.</text>
</comment>
<evidence type="ECO:0000256" key="1">
    <source>
        <dbReference type="ARBA" id="ARBA00004651"/>
    </source>
</evidence>
<dbReference type="SUPFAM" id="SSF103473">
    <property type="entry name" value="MFS general substrate transporter"/>
    <property type="match status" value="1"/>
</dbReference>
<keyword evidence="11" id="KW-1185">Reference proteome</keyword>
<feature type="domain" description="Major facilitator superfamily (MFS) profile" evidence="9">
    <location>
        <begin position="1"/>
        <end position="387"/>
    </location>
</feature>
<feature type="transmembrane region" description="Helical" evidence="8">
    <location>
        <begin position="12"/>
        <end position="31"/>
    </location>
</feature>
<keyword evidence="7 8" id="KW-0472">Membrane</keyword>